<accession>A0A1I0KIU0</accession>
<organism evidence="1 2">
    <name type="scientific">Stigmatella erecta</name>
    <dbReference type="NCBI Taxonomy" id="83460"/>
    <lineage>
        <taxon>Bacteria</taxon>
        <taxon>Pseudomonadati</taxon>
        <taxon>Myxococcota</taxon>
        <taxon>Myxococcia</taxon>
        <taxon>Myxococcales</taxon>
        <taxon>Cystobacterineae</taxon>
        <taxon>Archangiaceae</taxon>
        <taxon>Stigmatella</taxon>
    </lineage>
</organism>
<dbReference type="RefSeq" id="WP_093523411.1">
    <property type="nucleotide sequence ID" value="NZ_FOIJ01000011.1"/>
</dbReference>
<reference evidence="2" key="1">
    <citation type="submission" date="2016-10" db="EMBL/GenBank/DDBJ databases">
        <authorList>
            <person name="Varghese N."/>
            <person name="Submissions S."/>
        </authorList>
    </citation>
    <scope>NUCLEOTIDE SEQUENCE [LARGE SCALE GENOMIC DNA]</scope>
    <source>
        <strain evidence="2">DSM 16858</strain>
    </source>
</reference>
<proteinExistence type="predicted"/>
<dbReference type="Proteomes" id="UP000199181">
    <property type="component" value="Unassembled WGS sequence"/>
</dbReference>
<evidence type="ECO:0000313" key="2">
    <source>
        <dbReference type="Proteomes" id="UP000199181"/>
    </source>
</evidence>
<dbReference type="AlphaFoldDB" id="A0A1I0KIU0"/>
<protein>
    <submittedName>
        <fullName evidence="1">Uncharacterized protein</fullName>
    </submittedName>
</protein>
<dbReference type="EMBL" id="FOIJ01000011">
    <property type="protein sequence ID" value="SEU24522.1"/>
    <property type="molecule type" value="Genomic_DNA"/>
</dbReference>
<name>A0A1I0KIU0_9BACT</name>
<gene>
    <name evidence="1" type="ORF">SAMN05443639_11178</name>
</gene>
<evidence type="ECO:0000313" key="1">
    <source>
        <dbReference type="EMBL" id="SEU24522.1"/>
    </source>
</evidence>
<keyword evidence="2" id="KW-1185">Reference proteome</keyword>
<sequence>MDQAMTEPVASPAISRGFTANTFSVHNRRISATFSATSITGAPLLHYRDGQHEVNARGDDIRQVETDIGTLVSITLEPDADAGALLFTVLIPRVSLATSLGSQALSTVGFLTRSRLPPRLPANVQLQTYSVEALKGTATFVTS</sequence>